<dbReference type="eggNOG" id="ENOG502ZB53">
    <property type="taxonomic scope" value="Bacteria"/>
</dbReference>
<gene>
    <name evidence="3" type="ordered locus">Echvi_4026</name>
</gene>
<keyword evidence="1" id="KW-0732">Signal</keyword>
<evidence type="ECO:0000313" key="4">
    <source>
        <dbReference type="Proteomes" id="UP000010796"/>
    </source>
</evidence>
<dbReference type="KEGG" id="evi:Echvi_4026"/>
<sequence length="266" mass="29666">MKNILNRLLVAFLVVGAMASCTNDTDDAMTIENQSALSIRIDHAFGEEAFELGKTFTTENGTALTFNELRYWISNVELTHENGTKYQVPESYYLVQHMKEQLVQDTFVLPDSVRETIVLKNIPDGTYTGVSFALGIDPEYNDDLTRTAGELNALQNMAYSSWMWFTSYIFSKTKGTVGQGEDAVEFAFETGSNDSFRTVSLQLASPVTVKTDAENVIRIKNDVQSLFAEITFDEALMSGTKYMIGASNPDMMMKLSNNYQAAFTAE</sequence>
<keyword evidence="4" id="KW-1185">Reference proteome</keyword>
<dbReference type="STRING" id="926556.Echvi_4026"/>
<organism evidence="3 4">
    <name type="scientific">Echinicola vietnamensis (strain DSM 17526 / LMG 23754 / KMM 6221)</name>
    <dbReference type="NCBI Taxonomy" id="926556"/>
    <lineage>
        <taxon>Bacteria</taxon>
        <taxon>Pseudomonadati</taxon>
        <taxon>Bacteroidota</taxon>
        <taxon>Cytophagia</taxon>
        <taxon>Cytophagales</taxon>
        <taxon>Cyclobacteriaceae</taxon>
        <taxon>Echinicola</taxon>
    </lineage>
</organism>
<evidence type="ECO:0000313" key="3">
    <source>
        <dbReference type="EMBL" id="AGA80233.1"/>
    </source>
</evidence>
<feature type="signal peptide" evidence="1">
    <location>
        <begin position="1"/>
        <end position="19"/>
    </location>
</feature>
<dbReference type="PROSITE" id="PS51257">
    <property type="entry name" value="PROKAR_LIPOPROTEIN"/>
    <property type="match status" value="1"/>
</dbReference>
<name>L0G4I9_ECHVK</name>
<feature type="chain" id="PRO_5003942315" description="Copper-binding protein MbnP-like domain-containing protein" evidence="1">
    <location>
        <begin position="20"/>
        <end position="266"/>
    </location>
</feature>
<dbReference type="HOGENOM" id="CLU_069557_0_0_10"/>
<dbReference type="Proteomes" id="UP000010796">
    <property type="component" value="Chromosome"/>
</dbReference>
<accession>L0G4I9</accession>
<dbReference type="RefSeq" id="WP_015267770.1">
    <property type="nucleotide sequence ID" value="NC_019904.1"/>
</dbReference>
<proteinExistence type="predicted"/>
<evidence type="ECO:0000256" key="1">
    <source>
        <dbReference type="SAM" id="SignalP"/>
    </source>
</evidence>
<dbReference type="Pfam" id="PF20243">
    <property type="entry name" value="MbnP"/>
    <property type="match status" value="1"/>
</dbReference>
<dbReference type="AlphaFoldDB" id="L0G4I9"/>
<feature type="domain" description="Copper-binding protein MbnP-like" evidence="2">
    <location>
        <begin position="35"/>
        <end position="235"/>
    </location>
</feature>
<protein>
    <recommendedName>
        <fullName evidence="2">Copper-binding protein MbnP-like domain-containing protein</fullName>
    </recommendedName>
</protein>
<dbReference type="InterPro" id="IPR046863">
    <property type="entry name" value="MbnP-like_dom"/>
</dbReference>
<reference evidence="4" key="1">
    <citation type="submission" date="2012-02" db="EMBL/GenBank/DDBJ databases">
        <title>The complete genome of Echinicola vietnamensis DSM 17526.</title>
        <authorList>
            <person name="Lucas S."/>
            <person name="Copeland A."/>
            <person name="Lapidus A."/>
            <person name="Glavina del Rio T."/>
            <person name="Dalin E."/>
            <person name="Tice H."/>
            <person name="Bruce D."/>
            <person name="Goodwin L."/>
            <person name="Pitluck S."/>
            <person name="Peters L."/>
            <person name="Ovchinnikova G."/>
            <person name="Teshima H."/>
            <person name="Kyrpides N."/>
            <person name="Mavromatis K."/>
            <person name="Ivanova N."/>
            <person name="Brettin T."/>
            <person name="Detter J.C."/>
            <person name="Han C."/>
            <person name="Larimer F."/>
            <person name="Land M."/>
            <person name="Hauser L."/>
            <person name="Markowitz V."/>
            <person name="Cheng J.-F."/>
            <person name="Hugenholtz P."/>
            <person name="Woyke T."/>
            <person name="Wu D."/>
            <person name="Brambilla E."/>
            <person name="Klenk H.-P."/>
            <person name="Eisen J.A."/>
        </authorList>
    </citation>
    <scope>NUCLEOTIDE SEQUENCE [LARGE SCALE GENOMIC DNA]</scope>
    <source>
        <strain evidence="4">DSM 17526 / LMG 23754 / KMM 6221</strain>
    </source>
</reference>
<dbReference type="EMBL" id="CP003346">
    <property type="protein sequence ID" value="AGA80233.1"/>
    <property type="molecule type" value="Genomic_DNA"/>
</dbReference>
<evidence type="ECO:0000259" key="2">
    <source>
        <dbReference type="Pfam" id="PF20243"/>
    </source>
</evidence>